<dbReference type="OMA" id="KDCCCCH"/>
<accession>A0A0M3QUQ2</accession>
<keyword evidence="2" id="KW-1185">Reference proteome</keyword>
<evidence type="ECO:0000313" key="2">
    <source>
        <dbReference type="Proteomes" id="UP000494163"/>
    </source>
</evidence>
<dbReference type="EMBL" id="CP012524">
    <property type="protein sequence ID" value="ALC41059.1"/>
    <property type="molecule type" value="Genomic_DNA"/>
</dbReference>
<sequence>MIFLSNKLTSVLYTNFKHCKQFSACPDMSKRVSIYVPAEIKQTFAMVQADSPRPTADESTAPTTDAAEAEEASALVKASKTGEGEVETYSEECKRFDAKCPCCHCVAMRDALKRVAFLKTDEGQRRLQMKQHFKSFILDMNAMTHVRKQIECKLLGKQKPDSHTSFPVSITSVERIDGNCMCLNWFVHDETDVAHYEIYVDKRLRKRVFNPKQTSTVVLDVNMKQQHRICLKAVPIKGLGRHGDPIDKIIAEVCSRRMNNTLKGEVFCHCVKKLDKVKQRYKSRNKCDAVDFWKVSTYIYIPACECQEECDCDCLPPTEPAPSGCCSQSPPPAAGNGCA</sequence>
<name>A0A0M3QUQ2_DROBS</name>
<reference evidence="1 2" key="1">
    <citation type="submission" date="2015-08" db="EMBL/GenBank/DDBJ databases">
        <title>Ancestral chromatin configuration constrains chromatin evolution on differentiating sex chromosomes in Drosophila.</title>
        <authorList>
            <person name="Zhou Q."/>
            <person name="Bachtrog D."/>
        </authorList>
    </citation>
    <scope>NUCLEOTIDE SEQUENCE [LARGE SCALE GENOMIC DNA]</scope>
    <source>
        <tissue evidence="1">Whole larvae</tissue>
    </source>
</reference>
<dbReference type="OrthoDB" id="7883480at2759"/>
<dbReference type="SMR" id="A0A0M3QUQ2"/>
<evidence type="ECO:0000313" key="1">
    <source>
        <dbReference type="EMBL" id="ALC41059.1"/>
    </source>
</evidence>
<dbReference type="Proteomes" id="UP000494163">
    <property type="component" value="Chromosome 2R"/>
</dbReference>
<organism evidence="1 2">
    <name type="scientific">Drosophila busckii</name>
    <name type="common">Fruit fly</name>
    <dbReference type="NCBI Taxonomy" id="30019"/>
    <lineage>
        <taxon>Eukaryota</taxon>
        <taxon>Metazoa</taxon>
        <taxon>Ecdysozoa</taxon>
        <taxon>Arthropoda</taxon>
        <taxon>Hexapoda</taxon>
        <taxon>Insecta</taxon>
        <taxon>Pterygota</taxon>
        <taxon>Neoptera</taxon>
        <taxon>Endopterygota</taxon>
        <taxon>Diptera</taxon>
        <taxon>Brachycera</taxon>
        <taxon>Muscomorpha</taxon>
        <taxon>Ephydroidea</taxon>
        <taxon>Drosophilidae</taxon>
        <taxon>Drosophila</taxon>
    </lineage>
</organism>
<protein>
    <submittedName>
        <fullName evidence="1">CG7856</fullName>
    </submittedName>
</protein>
<gene>
    <name evidence="1" type="ORF">Dbus_chr2Rg638</name>
</gene>
<proteinExistence type="predicted"/>
<dbReference type="AlphaFoldDB" id="A0A0M3QUQ2"/>